<evidence type="ECO:0000313" key="2">
    <source>
        <dbReference type="EMBL" id="MCZ0866333.1"/>
    </source>
</evidence>
<reference evidence="2 3" key="1">
    <citation type="submission" date="2022-12" db="EMBL/GenBank/DDBJ databases">
        <title>Dasania phycosphaerae sp. nov., isolated from particulate material of the south coast of Korea.</title>
        <authorList>
            <person name="Jiang Y."/>
        </authorList>
    </citation>
    <scope>NUCLEOTIDE SEQUENCE [LARGE SCALE GENOMIC DNA]</scope>
    <source>
        <strain evidence="2 3">GY-19</strain>
    </source>
</reference>
<proteinExistence type="predicted"/>
<gene>
    <name evidence="2" type="ORF">O0V09_14065</name>
</gene>
<keyword evidence="1" id="KW-0472">Membrane</keyword>
<dbReference type="RefSeq" id="WP_258332499.1">
    <property type="nucleotide sequence ID" value="NZ_JAPTGG010000012.1"/>
</dbReference>
<keyword evidence="3" id="KW-1185">Reference proteome</keyword>
<evidence type="ECO:0000313" key="3">
    <source>
        <dbReference type="Proteomes" id="UP001069090"/>
    </source>
</evidence>
<protein>
    <submittedName>
        <fullName evidence="2">Uncharacterized protein</fullName>
    </submittedName>
</protein>
<organism evidence="2 3">
    <name type="scientific">Dasania phycosphaerae</name>
    <dbReference type="NCBI Taxonomy" id="2950436"/>
    <lineage>
        <taxon>Bacteria</taxon>
        <taxon>Pseudomonadati</taxon>
        <taxon>Pseudomonadota</taxon>
        <taxon>Gammaproteobacteria</taxon>
        <taxon>Cellvibrionales</taxon>
        <taxon>Spongiibacteraceae</taxon>
        <taxon>Dasania</taxon>
    </lineage>
</organism>
<dbReference type="AlphaFoldDB" id="A0A9J6RQL1"/>
<accession>A0A9J6RQL1</accession>
<comment type="caution">
    <text evidence="2">The sequence shown here is derived from an EMBL/GenBank/DDBJ whole genome shotgun (WGS) entry which is preliminary data.</text>
</comment>
<dbReference type="EMBL" id="JAPTGG010000012">
    <property type="protein sequence ID" value="MCZ0866333.1"/>
    <property type="molecule type" value="Genomic_DNA"/>
</dbReference>
<sequence>MSDEEQAPLDPEAEIKRLNAQLSWNKRLILIVLSLSVVTFSVLSGSAGYFYLQLNALSNAPASNLQQQFAALNKDIQALNNYLTSESRSIAAYHLRINLLQEQYQAANSPQRLALFRSREADYQQLLNEMLASSQQLANMNKGSRVWLQSYEKRLNQLIERSKKRALAWADTP</sequence>
<dbReference type="Proteomes" id="UP001069090">
    <property type="component" value="Unassembled WGS sequence"/>
</dbReference>
<keyword evidence="1" id="KW-0812">Transmembrane</keyword>
<keyword evidence="1" id="KW-1133">Transmembrane helix</keyword>
<feature type="transmembrane region" description="Helical" evidence="1">
    <location>
        <begin position="28"/>
        <end position="52"/>
    </location>
</feature>
<name>A0A9J6RQL1_9GAMM</name>
<evidence type="ECO:0000256" key="1">
    <source>
        <dbReference type="SAM" id="Phobius"/>
    </source>
</evidence>